<dbReference type="PANTHER" id="PTHR45713">
    <property type="entry name" value="FTP DOMAIN-CONTAINING PROTEIN"/>
    <property type="match status" value="1"/>
</dbReference>
<dbReference type="AlphaFoldDB" id="A0A4W5QAY6"/>
<evidence type="ECO:0000256" key="1">
    <source>
        <dbReference type="SAM" id="MobiDB-lite"/>
    </source>
</evidence>
<dbReference type="SUPFAM" id="SSF49785">
    <property type="entry name" value="Galactose-binding domain-like"/>
    <property type="match status" value="1"/>
</dbReference>
<protein>
    <recommendedName>
        <fullName evidence="4">Fucolectin tachylectin-4 pentraxin-1 domain-containing protein</fullName>
    </recommendedName>
</protein>
<reference evidence="3" key="1">
    <citation type="submission" date="2018-06" db="EMBL/GenBank/DDBJ databases">
        <title>Genome assembly of Danube salmon.</title>
        <authorList>
            <person name="Macqueen D.J."/>
            <person name="Gundappa M.K."/>
        </authorList>
    </citation>
    <scope>NUCLEOTIDE SEQUENCE [LARGE SCALE GENOMIC DNA]</scope>
</reference>
<evidence type="ECO:0000313" key="2">
    <source>
        <dbReference type="Ensembl" id="ENSHHUP00000074441.1"/>
    </source>
</evidence>
<proteinExistence type="predicted"/>
<sequence>MPSTGSVTHCTMLAPAATRRQRPTPGGEWTYSTHTKSPLSPSPTERTSVSTGSRGLRSALETPWENNGTTNPLCAVISEMREGQPMDIPCNMEGHYVTIVLPGREKYLALCEVEVYGGK</sequence>
<feature type="compositionally biased region" description="Polar residues" evidence="1">
    <location>
        <begin position="30"/>
        <end position="53"/>
    </location>
</feature>
<dbReference type="InterPro" id="IPR051941">
    <property type="entry name" value="BG_Antigen-Binding_Lectin"/>
</dbReference>
<dbReference type="PANTHER" id="PTHR45713:SF6">
    <property type="entry name" value="F5_8 TYPE C DOMAIN-CONTAINING PROTEIN"/>
    <property type="match status" value="1"/>
</dbReference>
<evidence type="ECO:0008006" key="4">
    <source>
        <dbReference type="Google" id="ProtNLM"/>
    </source>
</evidence>
<dbReference type="InterPro" id="IPR008979">
    <property type="entry name" value="Galactose-bd-like_sf"/>
</dbReference>
<reference evidence="2" key="3">
    <citation type="submission" date="2025-09" db="UniProtKB">
        <authorList>
            <consortium name="Ensembl"/>
        </authorList>
    </citation>
    <scope>IDENTIFICATION</scope>
</reference>
<reference evidence="2" key="2">
    <citation type="submission" date="2025-08" db="UniProtKB">
        <authorList>
            <consortium name="Ensembl"/>
        </authorList>
    </citation>
    <scope>IDENTIFICATION</scope>
</reference>
<dbReference type="Ensembl" id="ENSHHUT00000076886.1">
    <property type="protein sequence ID" value="ENSHHUP00000074441.1"/>
    <property type="gene ID" value="ENSHHUG00000043682.1"/>
</dbReference>
<dbReference type="Proteomes" id="UP000314982">
    <property type="component" value="Unassembled WGS sequence"/>
</dbReference>
<feature type="region of interest" description="Disordered" evidence="1">
    <location>
        <begin position="1"/>
        <end position="70"/>
    </location>
</feature>
<name>A0A4W5QAY6_9TELE</name>
<evidence type="ECO:0000313" key="3">
    <source>
        <dbReference type="Proteomes" id="UP000314982"/>
    </source>
</evidence>
<accession>A0A4W5QAY6</accession>
<dbReference type="Gene3D" id="2.60.120.260">
    <property type="entry name" value="Galactose-binding domain-like"/>
    <property type="match status" value="1"/>
</dbReference>
<organism evidence="2 3">
    <name type="scientific">Hucho hucho</name>
    <name type="common">huchen</name>
    <dbReference type="NCBI Taxonomy" id="62062"/>
    <lineage>
        <taxon>Eukaryota</taxon>
        <taxon>Metazoa</taxon>
        <taxon>Chordata</taxon>
        <taxon>Craniata</taxon>
        <taxon>Vertebrata</taxon>
        <taxon>Euteleostomi</taxon>
        <taxon>Actinopterygii</taxon>
        <taxon>Neopterygii</taxon>
        <taxon>Teleostei</taxon>
        <taxon>Protacanthopterygii</taxon>
        <taxon>Salmoniformes</taxon>
        <taxon>Salmonidae</taxon>
        <taxon>Salmoninae</taxon>
        <taxon>Hucho</taxon>
    </lineage>
</organism>
<dbReference type="STRING" id="62062.ENSHHUP00000074441"/>
<keyword evidence="3" id="KW-1185">Reference proteome</keyword>